<dbReference type="AlphaFoldDB" id="A0A0M9ADD0"/>
<dbReference type="Proteomes" id="UP000053105">
    <property type="component" value="Unassembled WGS sequence"/>
</dbReference>
<protein>
    <submittedName>
        <fullName evidence="1">Uncharacterized protein</fullName>
    </submittedName>
</protein>
<evidence type="ECO:0000313" key="2">
    <source>
        <dbReference type="Proteomes" id="UP000053105"/>
    </source>
</evidence>
<reference evidence="1 2" key="1">
    <citation type="submission" date="2015-07" db="EMBL/GenBank/DDBJ databases">
        <title>The genome of Melipona quadrifasciata.</title>
        <authorList>
            <person name="Pan H."/>
            <person name="Kapheim K."/>
        </authorList>
    </citation>
    <scope>NUCLEOTIDE SEQUENCE [LARGE SCALE GENOMIC DNA]</scope>
    <source>
        <strain evidence="1">0111107301</strain>
        <tissue evidence="1">Whole body</tissue>
    </source>
</reference>
<keyword evidence="2" id="KW-1185">Reference proteome</keyword>
<name>A0A0M9ADD0_9HYME</name>
<gene>
    <name evidence="1" type="ORF">WN51_04704</name>
</gene>
<organism evidence="1 2">
    <name type="scientific">Melipona quadrifasciata</name>
    <dbReference type="NCBI Taxonomy" id="166423"/>
    <lineage>
        <taxon>Eukaryota</taxon>
        <taxon>Metazoa</taxon>
        <taxon>Ecdysozoa</taxon>
        <taxon>Arthropoda</taxon>
        <taxon>Hexapoda</taxon>
        <taxon>Insecta</taxon>
        <taxon>Pterygota</taxon>
        <taxon>Neoptera</taxon>
        <taxon>Endopterygota</taxon>
        <taxon>Hymenoptera</taxon>
        <taxon>Apocrita</taxon>
        <taxon>Aculeata</taxon>
        <taxon>Apoidea</taxon>
        <taxon>Anthophila</taxon>
        <taxon>Apidae</taxon>
        <taxon>Melipona</taxon>
    </lineage>
</organism>
<sequence>MYYFELCRLFWGADETAQPLTRRDQIVLTRLNFTHLDRNTNSEPPMRFYNFTKFQDYDKFIT</sequence>
<proteinExistence type="predicted"/>
<dbReference type="EMBL" id="KQ435696">
    <property type="protein sequence ID" value="KOX80839.1"/>
    <property type="molecule type" value="Genomic_DNA"/>
</dbReference>
<accession>A0A0M9ADD0</accession>
<evidence type="ECO:0000313" key="1">
    <source>
        <dbReference type="EMBL" id="KOX80839.1"/>
    </source>
</evidence>